<dbReference type="PROSITE" id="PS00829">
    <property type="entry name" value="GREAB_1"/>
    <property type="match status" value="1"/>
</dbReference>
<evidence type="ECO:0000259" key="10">
    <source>
        <dbReference type="Pfam" id="PF01272"/>
    </source>
</evidence>
<evidence type="ECO:0000256" key="5">
    <source>
        <dbReference type="ARBA" id="ARBA00023163"/>
    </source>
</evidence>
<dbReference type="SUPFAM" id="SSF54534">
    <property type="entry name" value="FKBP-like"/>
    <property type="match status" value="1"/>
</dbReference>
<comment type="caution">
    <text evidence="12">The sequence shown here is derived from an EMBL/GenBank/DDBJ whole genome shotgun (WGS) entry which is preliminary data.</text>
</comment>
<dbReference type="InterPro" id="IPR018151">
    <property type="entry name" value="TF_GreA/GreB_CS"/>
</dbReference>
<dbReference type="GO" id="GO:0003677">
    <property type="term" value="F:DNA binding"/>
    <property type="evidence" value="ECO:0007669"/>
    <property type="project" value="UniProtKB-UniRule"/>
</dbReference>
<accession>A0AAW5LR57</accession>
<dbReference type="RefSeq" id="WP_146282826.1">
    <property type="nucleotide sequence ID" value="NZ_JANKAU010000002.1"/>
</dbReference>
<dbReference type="FunFam" id="3.10.50.30:FF:000001">
    <property type="entry name" value="Transcription elongation factor GreA"/>
    <property type="match status" value="1"/>
</dbReference>
<dbReference type="FunFam" id="1.10.287.180:FF:000001">
    <property type="entry name" value="Transcription elongation factor GreA"/>
    <property type="match status" value="1"/>
</dbReference>
<comment type="function">
    <text evidence="6 8 9">Necessary for efficient RNA polymerase transcription elongation past template-encoded arresting sites. The arresting sites in DNA have the property of trapping a certain fraction of elongating RNA polymerases that pass through, resulting in locked ternary complexes. Cleavage of the nascent transcript by cleavage factors such as GreA or GreB allows the resumption of elongation from the new 3'terminus. GreA releases sequences of 2 to 3 nucleotides.</text>
</comment>
<dbReference type="AlphaFoldDB" id="A0AAW5LR57"/>
<evidence type="ECO:0000259" key="11">
    <source>
        <dbReference type="Pfam" id="PF03449"/>
    </source>
</evidence>
<dbReference type="InterPro" id="IPR028624">
    <property type="entry name" value="Tscrpt_elong_fac_GreA/B"/>
</dbReference>
<reference evidence="12" key="1">
    <citation type="submission" date="2022-07" db="EMBL/GenBank/DDBJ databases">
        <title>Enhanced cultured diversity of the mouse gut microbiota enables custom-made synthetic communities.</title>
        <authorList>
            <person name="Afrizal A."/>
        </authorList>
    </citation>
    <scope>NUCLEOTIDE SEQUENCE</scope>
    <source>
        <strain evidence="12">DSM 100219</strain>
    </source>
</reference>
<keyword evidence="5 8" id="KW-0804">Transcription</keyword>
<keyword evidence="3 8" id="KW-0805">Transcription regulation</keyword>
<dbReference type="InterPro" id="IPR022691">
    <property type="entry name" value="Tscrpt_elong_fac_GreA/B_N"/>
</dbReference>
<dbReference type="PANTHER" id="PTHR30437:SF4">
    <property type="entry name" value="TRANSCRIPTION ELONGATION FACTOR GREA"/>
    <property type="match status" value="1"/>
</dbReference>
<evidence type="ECO:0000256" key="8">
    <source>
        <dbReference type="HAMAP-Rule" id="MF_00105"/>
    </source>
</evidence>
<comment type="similarity">
    <text evidence="1 8 9">Belongs to the GreA/GreB family.</text>
</comment>
<dbReference type="Pfam" id="PF01272">
    <property type="entry name" value="GreA_GreB"/>
    <property type="match status" value="1"/>
</dbReference>
<dbReference type="Pfam" id="PF03449">
    <property type="entry name" value="GreA_GreB_N"/>
    <property type="match status" value="1"/>
</dbReference>
<protein>
    <recommendedName>
        <fullName evidence="2 8">Transcription elongation factor GreA</fullName>
    </recommendedName>
    <alternativeName>
        <fullName evidence="7 8">Transcript cleavage factor GreA</fullName>
    </alternativeName>
</protein>
<dbReference type="GO" id="GO:0070063">
    <property type="term" value="F:RNA polymerase binding"/>
    <property type="evidence" value="ECO:0007669"/>
    <property type="project" value="InterPro"/>
</dbReference>
<keyword evidence="12" id="KW-0251">Elongation factor</keyword>
<evidence type="ECO:0000256" key="7">
    <source>
        <dbReference type="ARBA" id="ARBA00030776"/>
    </source>
</evidence>
<name>A0AAW5LR57_LACJH</name>
<dbReference type="NCBIfam" id="NF001263">
    <property type="entry name" value="PRK00226.1-4"/>
    <property type="match status" value="1"/>
</dbReference>
<evidence type="ECO:0000313" key="13">
    <source>
        <dbReference type="Proteomes" id="UP001206357"/>
    </source>
</evidence>
<dbReference type="Proteomes" id="UP001206357">
    <property type="component" value="Unassembled WGS sequence"/>
</dbReference>
<dbReference type="InterPro" id="IPR036953">
    <property type="entry name" value="GreA/GreB_C_sf"/>
</dbReference>
<proteinExistence type="inferred from homology"/>
<dbReference type="GO" id="GO:0032784">
    <property type="term" value="P:regulation of DNA-templated transcription elongation"/>
    <property type="evidence" value="ECO:0007669"/>
    <property type="project" value="UniProtKB-UniRule"/>
</dbReference>
<evidence type="ECO:0000256" key="3">
    <source>
        <dbReference type="ARBA" id="ARBA00023015"/>
    </source>
</evidence>
<gene>
    <name evidence="8 12" type="primary">greA</name>
    <name evidence="12" type="ORF">NSA17_02930</name>
</gene>
<evidence type="ECO:0000256" key="1">
    <source>
        <dbReference type="ARBA" id="ARBA00008213"/>
    </source>
</evidence>
<dbReference type="InterPro" id="IPR001437">
    <property type="entry name" value="Tscrpt_elong_fac_GreA/B_C"/>
</dbReference>
<dbReference type="PANTHER" id="PTHR30437">
    <property type="entry name" value="TRANSCRIPTION ELONGATION FACTOR GREA"/>
    <property type="match status" value="1"/>
</dbReference>
<dbReference type="EMBL" id="JANKAU010000002">
    <property type="protein sequence ID" value="MCR1914377.1"/>
    <property type="molecule type" value="Genomic_DNA"/>
</dbReference>
<dbReference type="InterPro" id="IPR036805">
    <property type="entry name" value="Tscrpt_elong_fac_GreA/B_N_sf"/>
</dbReference>
<dbReference type="Gene3D" id="3.10.50.30">
    <property type="entry name" value="Transcription elongation factor, GreA/GreB, C-terminal domain"/>
    <property type="match status" value="1"/>
</dbReference>
<evidence type="ECO:0000256" key="9">
    <source>
        <dbReference type="RuleBase" id="RU000556"/>
    </source>
</evidence>
<dbReference type="InterPro" id="IPR006359">
    <property type="entry name" value="Tscrpt_elong_fac_GreA"/>
</dbReference>
<keyword evidence="12" id="KW-0648">Protein biosynthesis</keyword>
<dbReference type="GO" id="GO:0006354">
    <property type="term" value="P:DNA-templated transcription elongation"/>
    <property type="evidence" value="ECO:0007669"/>
    <property type="project" value="TreeGrafter"/>
</dbReference>
<dbReference type="PIRSF" id="PIRSF006092">
    <property type="entry name" value="GreA_GreB"/>
    <property type="match status" value="1"/>
</dbReference>
<evidence type="ECO:0000256" key="6">
    <source>
        <dbReference type="ARBA" id="ARBA00024916"/>
    </source>
</evidence>
<evidence type="ECO:0000256" key="4">
    <source>
        <dbReference type="ARBA" id="ARBA00023125"/>
    </source>
</evidence>
<keyword evidence="4 8" id="KW-0238">DNA-binding</keyword>
<evidence type="ECO:0000256" key="2">
    <source>
        <dbReference type="ARBA" id="ARBA00013729"/>
    </source>
</evidence>
<feature type="domain" description="Transcription elongation factor GreA/GreB C-terminal" evidence="10">
    <location>
        <begin position="80"/>
        <end position="152"/>
    </location>
</feature>
<feature type="domain" description="Transcription elongation factor GreA/GreB N-terminal" evidence="11">
    <location>
        <begin position="6"/>
        <end position="74"/>
    </location>
</feature>
<evidence type="ECO:0000313" key="12">
    <source>
        <dbReference type="EMBL" id="MCR1914377.1"/>
    </source>
</evidence>
<dbReference type="GO" id="GO:0003746">
    <property type="term" value="F:translation elongation factor activity"/>
    <property type="evidence" value="ECO:0007669"/>
    <property type="project" value="UniProtKB-KW"/>
</dbReference>
<dbReference type="Gene3D" id="1.10.287.180">
    <property type="entry name" value="Transcription elongation factor, GreA/GreB, N-terminal domain"/>
    <property type="match status" value="1"/>
</dbReference>
<dbReference type="NCBIfam" id="TIGR01462">
    <property type="entry name" value="greA"/>
    <property type="match status" value="1"/>
</dbReference>
<sequence length="153" mass="17304">MVYYQKMTPEGYQEIKDEIARLKKDRPRRIKILQEARSMGDLSENSEYTTAKMELGYLQSRLRYLDKQLRYSEIIQKDESGTIDLGSNVTLLFDGDDEAEKYRIVGRMEADLAKGKISFDSPLGQALIKQKAGATVTVEAPAGSYDVKIIAVN</sequence>
<dbReference type="SUPFAM" id="SSF46557">
    <property type="entry name" value="GreA transcript cleavage protein, N-terminal domain"/>
    <property type="match status" value="1"/>
</dbReference>
<dbReference type="InterPro" id="IPR023459">
    <property type="entry name" value="Tscrpt_elong_fac_GreA/B_fam"/>
</dbReference>
<organism evidence="12 13">
    <name type="scientific">Lactobacillus johnsonii</name>
    <dbReference type="NCBI Taxonomy" id="33959"/>
    <lineage>
        <taxon>Bacteria</taxon>
        <taxon>Bacillati</taxon>
        <taxon>Bacillota</taxon>
        <taxon>Bacilli</taxon>
        <taxon>Lactobacillales</taxon>
        <taxon>Lactobacillaceae</taxon>
        <taxon>Lactobacillus</taxon>
    </lineage>
</organism>
<dbReference type="HAMAP" id="MF_00105">
    <property type="entry name" value="GreA_GreB"/>
    <property type="match status" value="1"/>
</dbReference>